<evidence type="ECO:0000256" key="6">
    <source>
        <dbReference type="ARBA" id="ARBA00022807"/>
    </source>
</evidence>
<dbReference type="PROSITE" id="PS51935">
    <property type="entry name" value="NLPC_P60"/>
    <property type="match status" value="1"/>
</dbReference>
<sequence length="167" mass="18873">MLNGFYTSTLLFFFLTLTGCSSSKQVVAPQPSTSTVTTTPDIQTQSQLSFVNVYEEWKGTPYRLGGTTKRGIDCSAFVQVGYSDVYQTLLPRTTGELAKMGKSVSKQQAKYGDLVFFKTGYRLRHVGIYIGNNQFMHASTSKGVIVSRLDNPYWQRAFWQIRRMPIH</sequence>
<dbReference type="AlphaFoldDB" id="A0A0J8V780"/>
<dbReference type="GO" id="GO:0006508">
    <property type="term" value="P:proteolysis"/>
    <property type="evidence" value="ECO:0007669"/>
    <property type="project" value="UniProtKB-KW"/>
</dbReference>
<dbReference type="GO" id="GO:0016020">
    <property type="term" value="C:membrane"/>
    <property type="evidence" value="ECO:0007669"/>
    <property type="project" value="UniProtKB-SubCell"/>
</dbReference>
<dbReference type="InterPro" id="IPR000064">
    <property type="entry name" value="NLP_P60_dom"/>
</dbReference>
<dbReference type="Gene3D" id="3.90.1720.10">
    <property type="entry name" value="endopeptidase domain like (from Nostoc punctiforme)"/>
    <property type="match status" value="1"/>
</dbReference>
<dbReference type="EMBL" id="PYLZ01000005">
    <property type="protein sequence ID" value="PSW24684.1"/>
    <property type="molecule type" value="Genomic_DNA"/>
</dbReference>
<dbReference type="InterPro" id="IPR038765">
    <property type="entry name" value="Papain-like_cys_pep_sf"/>
</dbReference>
<evidence type="ECO:0000256" key="2">
    <source>
        <dbReference type="ARBA" id="ARBA00007074"/>
    </source>
</evidence>
<dbReference type="InterPro" id="IPR052062">
    <property type="entry name" value="Murein_DD/LD_carboxypeptidase"/>
</dbReference>
<gene>
    <name evidence="11" type="ORF">C9I94_11305</name>
</gene>
<keyword evidence="3" id="KW-0645">Protease</keyword>
<evidence type="ECO:0000259" key="10">
    <source>
        <dbReference type="PROSITE" id="PS51935"/>
    </source>
</evidence>
<dbReference type="STRING" id="680026.AB733_23155"/>
<evidence type="ECO:0000256" key="1">
    <source>
        <dbReference type="ARBA" id="ARBA00004635"/>
    </source>
</evidence>
<protein>
    <recommendedName>
        <fullName evidence="10">NlpC/P60 domain-containing protein</fullName>
    </recommendedName>
</protein>
<accession>A0A0J8V780</accession>
<evidence type="ECO:0000313" key="11">
    <source>
        <dbReference type="EMBL" id="PSW24684.1"/>
    </source>
</evidence>
<comment type="subcellular location">
    <subcellularLocation>
        <location evidence="1">Membrane</location>
        <topology evidence="1">Lipid-anchor</topology>
    </subcellularLocation>
</comment>
<keyword evidence="12" id="KW-1185">Reference proteome</keyword>
<evidence type="ECO:0000256" key="8">
    <source>
        <dbReference type="ARBA" id="ARBA00023139"/>
    </source>
</evidence>
<evidence type="ECO:0000256" key="5">
    <source>
        <dbReference type="ARBA" id="ARBA00022801"/>
    </source>
</evidence>
<evidence type="ECO:0000256" key="7">
    <source>
        <dbReference type="ARBA" id="ARBA00023136"/>
    </source>
</evidence>
<dbReference type="Proteomes" id="UP000240481">
    <property type="component" value="Unassembled WGS sequence"/>
</dbReference>
<dbReference type="PANTHER" id="PTHR47360:SF3">
    <property type="entry name" value="MUREIN DD-ENDOPEPTIDASE MEPS_MUREIN LD-CARBOXYPEPTIDASE"/>
    <property type="match status" value="1"/>
</dbReference>
<evidence type="ECO:0000256" key="4">
    <source>
        <dbReference type="ARBA" id="ARBA00022729"/>
    </source>
</evidence>
<evidence type="ECO:0000256" key="9">
    <source>
        <dbReference type="ARBA" id="ARBA00023288"/>
    </source>
</evidence>
<keyword evidence="8" id="KW-0564">Palmitate</keyword>
<keyword evidence="5" id="KW-0378">Hydrolase</keyword>
<dbReference type="Pfam" id="PF00877">
    <property type="entry name" value="NLPC_P60"/>
    <property type="match status" value="1"/>
</dbReference>
<dbReference type="PANTHER" id="PTHR47360">
    <property type="entry name" value="MUREIN DD-ENDOPEPTIDASE MEPS/MUREIN LD-CARBOXYPEPTIDASE"/>
    <property type="match status" value="1"/>
</dbReference>
<keyword evidence="4" id="KW-0732">Signal</keyword>
<keyword evidence="6" id="KW-0788">Thiol protease</keyword>
<comment type="similarity">
    <text evidence="2">Belongs to the peptidase C40 family.</text>
</comment>
<keyword evidence="7" id="KW-0472">Membrane</keyword>
<evidence type="ECO:0000313" key="12">
    <source>
        <dbReference type="Proteomes" id="UP000240481"/>
    </source>
</evidence>
<organism evidence="11 12">
    <name type="scientific">Photobacterium swingsii</name>
    <dbReference type="NCBI Taxonomy" id="680026"/>
    <lineage>
        <taxon>Bacteria</taxon>
        <taxon>Pseudomonadati</taxon>
        <taxon>Pseudomonadota</taxon>
        <taxon>Gammaproteobacteria</taxon>
        <taxon>Vibrionales</taxon>
        <taxon>Vibrionaceae</taxon>
        <taxon>Photobacterium</taxon>
    </lineage>
</organism>
<evidence type="ECO:0000256" key="3">
    <source>
        <dbReference type="ARBA" id="ARBA00022670"/>
    </source>
</evidence>
<dbReference type="OrthoDB" id="9807055at2"/>
<dbReference type="SUPFAM" id="SSF54001">
    <property type="entry name" value="Cysteine proteinases"/>
    <property type="match status" value="1"/>
</dbReference>
<dbReference type="GO" id="GO:0008234">
    <property type="term" value="F:cysteine-type peptidase activity"/>
    <property type="evidence" value="ECO:0007669"/>
    <property type="project" value="UniProtKB-KW"/>
</dbReference>
<reference evidence="11 12" key="1">
    <citation type="submission" date="2018-01" db="EMBL/GenBank/DDBJ databases">
        <title>Whole genome sequencing of Histamine producing bacteria.</title>
        <authorList>
            <person name="Butler K."/>
        </authorList>
    </citation>
    <scope>NUCLEOTIDE SEQUENCE [LARGE SCALE GENOMIC DNA]</scope>
    <source>
        <strain evidence="11 12">DSM 24669</strain>
    </source>
</reference>
<feature type="domain" description="NlpC/P60" evidence="10">
    <location>
        <begin position="44"/>
        <end position="165"/>
    </location>
</feature>
<keyword evidence="9" id="KW-0449">Lipoprotein</keyword>
<name>A0A0J8V780_9GAMM</name>
<proteinExistence type="inferred from homology"/>
<comment type="caution">
    <text evidence="11">The sequence shown here is derived from an EMBL/GenBank/DDBJ whole genome shotgun (WGS) entry which is preliminary data.</text>
</comment>